<name>A0A183V5B8_TOXCA</name>
<evidence type="ECO:0000313" key="2">
    <source>
        <dbReference type="Proteomes" id="UP000050794"/>
    </source>
</evidence>
<dbReference type="WBParaSite" id="TCNE_0001593901-mRNA-1">
    <property type="protein sequence ID" value="TCNE_0001593901-mRNA-1"/>
    <property type="gene ID" value="TCNE_0001593901"/>
</dbReference>
<dbReference type="EMBL" id="UYWY01023208">
    <property type="protein sequence ID" value="VDM47259.1"/>
    <property type="molecule type" value="Genomic_DNA"/>
</dbReference>
<keyword evidence="2" id="KW-1185">Reference proteome</keyword>
<proteinExistence type="predicted"/>
<evidence type="ECO:0000313" key="3">
    <source>
        <dbReference type="WBParaSite" id="TCNE_0001593901-mRNA-1"/>
    </source>
</evidence>
<organism evidence="2 3">
    <name type="scientific">Toxocara canis</name>
    <name type="common">Canine roundworm</name>
    <dbReference type="NCBI Taxonomy" id="6265"/>
    <lineage>
        <taxon>Eukaryota</taxon>
        <taxon>Metazoa</taxon>
        <taxon>Ecdysozoa</taxon>
        <taxon>Nematoda</taxon>
        <taxon>Chromadorea</taxon>
        <taxon>Rhabditida</taxon>
        <taxon>Spirurina</taxon>
        <taxon>Ascaridomorpha</taxon>
        <taxon>Ascaridoidea</taxon>
        <taxon>Toxocaridae</taxon>
        <taxon>Toxocara</taxon>
    </lineage>
</organism>
<dbReference type="AlphaFoldDB" id="A0A183V5B8"/>
<accession>A0A183V5B8</accession>
<reference evidence="3" key="1">
    <citation type="submission" date="2016-06" db="UniProtKB">
        <authorList>
            <consortium name="WormBaseParasite"/>
        </authorList>
    </citation>
    <scope>IDENTIFICATION</scope>
</reference>
<evidence type="ECO:0000313" key="1">
    <source>
        <dbReference type="EMBL" id="VDM47259.1"/>
    </source>
</evidence>
<protein>
    <submittedName>
        <fullName evidence="3">Secreted protein</fullName>
    </submittedName>
</protein>
<gene>
    <name evidence="1" type="ORF">TCNE_LOCUS15938</name>
</gene>
<dbReference type="Proteomes" id="UP000050794">
    <property type="component" value="Unassembled WGS sequence"/>
</dbReference>
<sequence length="90" mass="10345">MPTVLFSSVLRPTTKKVSMLLAVVVERRTEKTMTRTKLVDKKTNGWLRQITKLNCANAAGIKKFTCMVKTSKMKRHDHVIRITDWSLAKQ</sequence>
<reference evidence="1 2" key="2">
    <citation type="submission" date="2018-11" db="EMBL/GenBank/DDBJ databases">
        <authorList>
            <consortium name="Pathogen Informatics"/>
        </authorList>
    </citation>
    <scope>NUCLEOTIDE SEQUENCE [LARGE SCALE GENOMIC DNA]</scope>
</reference>